<dbReference type="EMBL" id="KV426057">
    <property type="protein sequence ID" value="KZV90060.1"/>
    <property type="molecule type" value="Genomic_DNA"/>
</dbReference>
<dbReference type="Proteomes" id="UP000077266">
    <property type="component" value="Unassembled WGS sequence"/>
</dbReference>
<dbReference type="PANTHER" id="PTHR34826">
    <property type="entry name" value="UPF0590 PROTEIN C409.17C"/>
    <property type="match status" value="1"/>
</dbReference>
<organism evidence="3 4">
    <name type="scientific">Exidia glandulosa HHB12029</name>
    <dbReference type="NCBI Taxonomy" id="1314781"/>
    <lineage>
        <taxon>Eukaryota</taxon>
        <taxon>Fungi</taxon>
        <taxon>Dikarya</taxon>
        <taxon>Basidiomycota</taxon>
        <taxon>Agaricomycotina</taxon>
        <taxon>Agaricomycetes</taxon>
        <taxon>Auriculariales</taxon>
        <taxon>Exidiaceae</taxon>
        <taxon>Exidia</taxon>
    </lineage>
</organism>
<evidence type="ECO:0000313" key="3">
    <source>
        <dbReference type="EMBL" id="KZV90060.1"/>
    </source>
</evidence>
<gene>
    <name evidence="3" type="ORF">EXIGLDRAFT_838086</name>
</gene>
<feature type="region of interest" description="Disordered" evidence="1">
    <location>
        <begin position="142"/>
        <end position="181"/>
    </location>
</feature>
<dbReference type="STRING" id="1314781.A0A165G6P8"/>
<dbReference type="OrthoDB" id="2119945at2759"/>
<dbReference type="InParanoid" id="A0A165G6P8"/>
<evidence type="ECO:0000313" key="4">
    <source>
        <dbReference type="Proteomes" id="UP000077266"/>
    </source>
</evidence>
<protein>
    <recommendedName>
        <fullName evidence="2">Domain of unknown function at the cortex 1 domain-containing protein</fullName>
    </recommendedName>
</protein>
<feature type="domain" description="Domain of unknown function at the cortex 1" evidence="2">
    <location>
        <begin position="3"/>
        <end position="268"/>
    </location>
</feature>
<evidence type="ECO:0000259" key="2">
    <source>
        <dbReference type="Pfam" id="PF08588"/>
    </source>
</evidence>
<feature type="compositionally biased region" description="Pro residues" evidence="1">
    <location>
        <begin position="149"/>
        <end position="158"/>
    </location>
</feature>
<keyword evidence="4" id="KW-1185">Reference proteome</keyword>
<sequence length="278" mass="31147">MPRLRVFVGSSSDNLQPIEVNQPAGSAYPVSSDAFEGRIAVFLRYEDEPHDREAANYFRAPERENVTWSIQVQGRFLQPRQSDTILFGNTFDHSLKLPYGTGAILKFMNVVDPTLEQDLQGDQPWALFPFLCTMPHLHHTKVDASAPPSSWPSFPPTEPLSHNDESCSELGAPQADGDRSKRRDFFARHGVETTIGPEDLFTGDFCHGRLSFPSLALKIPGGIKLDLKKHWERAGQRVYFVCCERRSEDGEGSIDGPGRTFWCVAFELDDESDAEGET</sequence>
<evidence type="ECO:0000256" key="1">
    <source>
        <dbReference type="SAM" id="MobiDB-lite"/>
    </source>
</evidence>
<dbReference type="InterPro" id="IPR013897">
    <property type="entry name" value="Duc1"/>
</dbReference>
<reference evidence="3 4" key="1">
    <citation type="journal article" date="2016" name="Mol. Biol. Evol.">
        <title>Comparative Genomics of Early-Diverging Mushroom-Forming Fungi Provides Insights into the Origins of Lignocellulose Decay Capabilities.</title>
        <authorList>
            <person name="Nagy L.G."/>
            <person name="Riley R."/>
            <person name="Tritt A."/>
            <person name="Adam C."/>
            <person name="Daum C."/>
            <person name="Floudas D."/>
            <person name="Sun H."/>
            <person name="Yadav J.S."/>
            <person name="Pangilinan J."/>
            <person name="Larsson K.H."/>
            <person name="Matsuura K."/>
            <person name="Barry K."/>
            <person name="Labutti K."/>
            <person name="Kuo R."/>
            <person name="Ohm R.A."/>
            <person name="Bhattacharya S.S."/>
            <person name="Shirouzu T."/>
            <person name="Yoshinaga Y."/>
            <person name="Martin F.M."/>
            <person name="Grigoriev I.V."/>
            <person name="Hibbett D.S."/>
        </authorList>
    </citation>
    <scope>NUCLEOTIDE SEQUENCE [LARGE SCALE GENOMIC DNA]</scope>
    <source>
        <strain evidence="3 4">HHB12029</strain>
    </source>
</reference>
<dbReference type="AlphaFoldDB" id="A0A165G6P8"/>
<accession>A0A165G6P8</accession>
<dbReference type="PANTHER" id="PTHR34826:SF2">
    <property type="entry name" value="UPF0590 PROTEIN C409.17C"/>
    <property type="match status" value="1"/>
</dbReference>
<dbReference type="Pfam" id="PF08588">
    <property type="entry name" value="Duc1"/>
    <property type="match status" value="1"/>
</dbReference>
<name>A0A165G6P8_EXIGL</name>
<proteinExistence type="predicted"/>